<feature type="non-terminal residue" evidence="2">
    <location>
        <position position="59"/>
    </location>
</feature>
<proteinExistence type="predicted"/>
<dbReference type="AlphaFoldDB" id="X1FXE1"/>
<accession>X1FXE1</accession>
<dbReference type="EMBL" id="BARU01013472">
    <property type="protein sequence ID" value="GAH37225.1"/>
    <property type="molecule type" value="Genomic_DNA"/>
</dbReference>
<evidence type="ECO:0000256" key="1">
    <source>
        <dbReference type="SAM" id="MobiDB-lite"/>
    </source>
</evidence>
<organism evidence="2">
    <name type="scientific">marine sediment metagenome</name>
    <dbReference type="NCBI Taxonomy" id="412755"/>
    <lineage>
        <taxon>unclassified sequences</taxon>
        <taxon>metagenomes</taxon>
        <taxon>ecological metagenomes</taxon>
    </lineage>
</organism>
<comment type="caution">
    <text evidence="2">The sequence shown here is derived from an EMBL/GenBank/DDBJ whole genome shotgun (WGS) entry which is preliminary data.</text>
</comment>
<gene>
    <name evidence="2" type="ORF">S03H2_24309</name>
</gene>
<name>X1FXE1_9ZZZZ</name>
<feature type="compositionally biased region" description="Basic and acidic residues" evidence="1">
    <location>
        <begin position="21"/>
        <end position="30"/>
    </location>
</feature>
<sequence>MQTGENEEKRGNDLEPISEIISRRQEREAGRSSGTTNQRPPRQETRIDECECKTCGNKF</sequence>
<feature type="compositionally biased region" description="Basic and acidic residues" evidence="1">
    <location>
        <begin position="1"/>
        <end position="13"/>
    </location>
</feature>
<feature type="region of interest" description="Disordered" evidence="1">
    <location>
        <begin position="1"/>
        <end position="47"/>
    </location>
</feature>
<evidence type="ECO:0000313" key="2">
    <source>
        <dbReference type="EMBL" id="GAH37225.1"/>
    </source>
</evidence>
<reference evidence="2" key="1">
    <citation type="journal article" date="2014" name="Front. Microbiol.">
        <title>High frequency of phylogenetically diverse reductive dehalogenase-homologous genes in deep subseafloor sedimentary metagenomes.</title>
        <authorList>
            <person name="Kawai M."/>
            <person name="Futagami T."/>
            <person name="Toyoda A."/>
            <person name="Takaki Y."/>
            <person name="Nishi S."/>
            <person name="Hori S."/>
            <person name="Arai W."/>
            <person name="Tsubouchi T."/>
            <person name="Morono Y."/>
            <person name="Uchiyama I."/>
            <person name="Ito T."/>
            <person name="Fujiyama A."/>
            <person name="Inagaki F."/>
            <person name="Takami H."/>
        </authorList>
    </citation>
    <scope>NUCLEOTIDE SEQUENCE</scope>
    <source>
        <strain evidence="2">Expedition CK06-06</strain>
    </source>
</reference>
<protein>
    <submittedName>
        <fullName evidence="2">Uncharacterized protein</fullName>
    </submittedName>
</protein>